<feature type="chain" id="PRO_5046880921" evidence="1">
    <location>
        <begin position="24"/>
        <end position="106"/>
    </location>
</feature>
<keyword evidence="1" id="KW-0732">Signal</keyword>
<sequence length="106" mass="12474">MWIMRVALVGATLLALTPYNGFAEGEGKLTWNKPIYPYKDLPGVTAPQAFQEKFKCWTRLADLDFGYRSFYRDYPRLVYVCDQNGVISESTRPPNYSYWQYNNRNR</sequence>
<evidence type="ECO:0000313" key="3">
    <source>
        <dbReference type="Proteomes" id="UP000318939"/>
    </source>
</evidence>
<keyword evidence="3" id="KW-1185">Reference proteome</keyword>
<reference evidence="2" key="1">
    <citation type="journal article" date="2019" name="Phytopathology">
        <title>A Novel Group of Rhizobium tumorigenes-Like Agrobacteria Associated with Crown Gall Disease of Rhododendron and Blueberry.</title>
        <authorList>
            <person name="Kuzmanovic N."/>
            <person name="Behrens P."/>
            <person name="Idczak E."/>
            <person name="Wagner S."/>
            <person name="Gotz M."/>
            <person name="Sproer C."/>
            <person name="Bunk B."/>
            <person name="Overmann J."/>
            <person name="Smalla K."/>
        </authorList>
    </citation>
    <scope>NUCLEOTIDE SEQUENCE</scope>
    <source>
        <strain evidence="2">Rho-6.2</strain>
    </source>
</reference>
<dbReference type="EMBL" id="CP117267">
    <property type="protein sequence ID" value="WFS22783.1"/>
    <property type="molecule type" value="Genomic_DNA"/>
</dbReference>
<dbReference type="Proteomes" id="UP000318939">
    <property type="component" value="Chromosome"/>
</dbReference>
<organism evidence="2 3">
    <name type="scientific">Rhizobium rhododendri</name>
    <dbReference type="NCBI Taxonomy" id="2506430"/>
    <lineage>
        <taxon>Bacteria</taxon>
        <taxon>Pseudomonadati</taxon>
        <taxon>Pseudomonadota</taxon>
        <taxon>Alphaproteobacteria</taxon>
        <taxon>Hyphomicrobiales</taxon>
        <taxon>Rhizobiaceae</taxon>
        <taxon>Rhizobium/Agrobacterium group</taxon>
        <taxon>Rhizobium</taxon>
    </lineage>
</organism>
<evidence type="ECO:0000313" key="2">
    <source>
        <dbReference type="EMBL" id="WFS22783.1"/>
    </source>
</evidence>
<reference evidence="2" key="2">
    <citation type="journal article" date="2023" name="MicrobiologyOpen">
        <title>Genomics of the tumorigenes clade of the family Rhizobiaceae and description of Rhizobium rhododendri sp. nov.</title>
        <authorList>
            <person name="Kuzmanovic N."/>
            <person name="diCenzo G.C."/>
            <person name="Bunk B."/>
            <person name="Sproeer C."/>
            <person name="Fruehling A."/>
            <person name="Neumann-Schaal M."/>
            <person name="Overmann J."/>
            <person name="Smalla K."/>
        </authorList>
    </citation>
    <scope>NUCLEOTIDE SEQUENCE</scope>
    <source>
        <strain evidence="2">Rho-6.2</strain>
    </source>
</reference>
<name>A0ABY8IGP4_9HYPH</name>
<gene>
    <name evidence="2" type="ORF">PR018_16925</name>
</gene>
<feature type="signal peptide" evidence="1">
    <location>
        <begin position="1"/>
        <end position="23"/>
    </location>
</feature>
<dbReference type="RefSeq" id="WP_161990923.1">
    <property type="nucleotide sequence ID" value="NZ_CP117267.1"/>
</dbReference>
<evidence type="ECO:0000256" key="1">
    <source>
        <dbReference type="SAM" id="SignalP"/>
    </source>
</evidence>
<proteinExistence type="predicted"/>
<protein>
    <submittedName>
        <fullName evidence="2">Uncharacterized protein</fullName>
    </submittedName>
</protein>
<accession>A0ABY8IGP4</accession>